<feature type="transmembrane region" description="Helical" evidence="1">
    <location>
        <begin position="95"/>
        <end position="120"/>
    </location>
</feature>
<dbReference type="EMBL" id="WNYA01000021">
    <property type="protein sequence ID" value="KAG8550858.1"/>
    <property type="molecule type" value="Genomic_DNA"/>
</dbReference>
<comment type="caution">
    <text evidence="2">The sequence shown here is derived from an EMBL/GenBank/DDBJ whole genome shotgun (WGS) entry which is preliminary data.</text>
</comment>
<name>A0AAV6ZXP7_ENGPU</name>
<gene>
    <name evidence="2" type="ORF">GDO81_018485</name>
</gene>
<proteinExistence type="predicted"/>
<sequence length="134" mass="15149">MHSFSTSVSSPIAKKPNGPISRGTSTSLVMSFLLFCSLCEKNFFKFILLNPLNRSISNSTLLNCSVKQKLNPFCNADTQFLSRVLFERLMTKTSFFSAGSVISSRLLASSFVFLFLRFLFLPPLLVRFLKGRFR</sequence>
<reference evidence="2" key="1">
    <citation type="thesis" date="2020" institute="ProQuest LLC" country="789 East Eisenhower Parkway, Ann Arbor, MI, USA">
        <title>Comparative Genomics and Chromosome Evolution.</title>
        <authorList>
            <person name="Mudd A.B."/>
        </authorList>
    </citation>
    <scope>NUCLEOTIDE SEQUENCE</scope>
    <source>
        <strain evidence="2">237g6f4</strain>
        <tissue evidence="2">Blood</tissue>
    </source>
</reference>
<organism evidence="2 3">
    <name type="scientific">Engystomops pustulosus</name>
    <name type="common">Tungara frog</name>
    <name type="synonym">Physalaemus pustulosus</name>
    <dbReference type="NCBI Taxonomy" id="76066"/>
    <lineage>
        <taxon>Eukaryota</taxon>
        <taxon>Metazoa</taxon>
        <taxon>Chordata</taxon>
        <taxon>Craniata</taxon>
        <taxon>Vertebrata</taxon>
        <taxon>Euteleostomi</taxon>
        <taxon>Amphibia</taxon>
        <taxon>Batrachia</taxon>
        <taxon>Anura</taxon>
        <taxon>Neobatrachia</taxon>
        <taxon>Hyloidea</taxon>
        <taxon>Leptodactylidae</taxon>
        <taxon>Leiuperinae</taxon>
        <taxon>Engystomops</taxon>
    </lineage>
</organism>
<evidence type="ECO:0000256" key="1">
    <source>
        <dbReference type="SAM" id="Phobius"/>
    </source>
</evidence>
<keyword evidence="3" id="KW-1185">Reference proteome</keyword>
<keyword evidence="1" id="KW-1133">Transmembrane helix</keyword>
<dbReference type="Proteomes" id="UP000824782">
    <property type="component" value="Unassembled WGS sequence"/>
</dbReference>
<protein>
    <submittedName>
        <fullName evidence="2">Uncharacterized protein</fullName>
    </submittedName>
</protein>
<evidence type="ECO:0000313" key="3">
    <source>
        <dbReference type="Proteomes" id="UP000824782"/>
    </source>
</evidence>
<dbReference type="AlphaFoldDB" id="A0AAV6ZXP7"/>
<accession>A0AAV6ZXP7</accession>
<keyword evidence="1" id="KW-0812">Transmembrane</keyword>
<evidence type="ECO:0000313" key="2">
    <source>
        <dbReference type="EMBL" id="KAG8550858.1"/>
    </source>
</evidence>
<keyword evidence="1" id="KW-0472">Membrane</keyword>